<proteinExistence type="predicted"/>
<gene>
    <name evidence="1" type="ORF">SS59_22090</name>
</gene>
<evidence type="ECO:0000313" key="1">
    <source>
        <dbReference type="EMBL" id="KJM63320.1"/>
    </source>
</evidence>
<dbReference type="EMBL" id="JZYN01000035">
    <property type="protein sequence ID" value="KJM63320.1"/>
    <property type="molecule type" value="Genomic_DNA"/>
</dbReference>
<comment type="caution">
    <text evidence="1">The sequence shown here is derived from an EMBL/GenBank/DDBJ whole genome shotgun (WGS) entry which is preliminary data.</text>
</comment>
<dbReference type="AntiFam" id="ANF00015">
    <property type="entry name" value="tRNA translation"/>
</dbReference>
<protein>
    <submittedName>
        <fullName evidence="1">Uncharacterized protein</fullName>
    </submittedName>
</protein>
<accession>A0A837FDG6</accession>
<reference evidence="1 2" key="1">
    <citation type="submission" date="2015-03" db="EMBL/GenBank/DDBJ databases">
        <authorList>
            <person name="McCorrison J."/>
            <person name="Sanka R."/>
            <person name="Adams M."/>
            <person name="Brinkac L."/>
            <person name="Nierman W."/>
            <person name="Sutton G."/>
            <person name="Nelson K."/>
            <person name="Kiedrowski L."/>
            <person name="Guerrero D."/>
            <person name="Bonomo R."/>
        </authorList>
    </citation>
    <scope>NUCLEOTIDE SEQUENCE [LARGE SCALE GENOMIC DNA]</scope>
    <source>
        <strain evidence="1 2">39373</strain>
    </source>
</reference>
<dbReference type="Proteomes" id="UP000033679">
    <property type="component" value="Unassembled WGS sequence"/>
</dbReference>
<dbReference type="AlphaFoldDB" id="A0A837FDG6"/>
<sequence length="71" mass="8406">MKMRAIPLMLLEKAHDLKSLGVRAVWVQVPLRLPWEKQNNQSNKQCRETTERWFFCACNSPFLTTNLIFRA</sequence>
<name>A0A837FDG6_9ENTR</name>
<organism evidence="1 2">
    <name type="scientific">Enterobacter hormaechei subsp. xiangfangensis</name>
    <dbReference type="NCBI Taxonomy" id="1296536"/>
    <lineage>
        <taxon>Bacteria</taxon>
        <taxon>Pseudomonadati</taxon>
        <taxon>Pseudomonadota</taxon>
        <taxon>Gammaproteobacteria</taxon>
        <taxon>Enterobacterales</taxon>
        <taxon>Enterobacteriaceae</taxon>
        <taxon>Enterobacter</taxon>
        <taxon>Enterobacter cloacae complex</taxon>
    </lineage>
</organism>
<evidence type="ECO:0000313" key="2">
    <source>
        <dbReference type="Proteomes" id="UP000033679"/>
    </source>
</evidence>